<evidence type="ECO:0000259" key="1">
    <source>
        <dbReference type="Pfam" id="PF01895"/>
    </source>
</evidence>
<dbReference type="PANTHER" id="PTHR42930:SF3">
    <property type="entry name" value="PHOSPHATE-SPECIFIC TRANSPORT SYSTEM ACCESSORY PROTEIN PHOU"/>
    <property type="match status" value="1"/>
</dbReference>
<organism evidence="2">
    <name type="scientific">hydrothermal vent metagenome</name>
    <dbReference type="NCBI Taxonomy" id="652676"/>
    <lineage>
        <taxon>unclassified sequences</taxon>
        <taxon>metagenomes</taxon>
        <taxon>ecological metagenomes</taxon>
    </lineage>
</organism>
<protein>
    <recommendedName>
        <fullName evidence="1">PhoU domain-containing protein</fullName>
    </recommendedName>
</protein>
<dbReference type="SUPFAM" id="SSF109755">
    <property type="entry name" value="PhoU-like"/>
    <property type="match status" value="1"/>
</dbReference>
<dbReference type="Gene3D" id="3.90.1200.10">
    <property type="match status" value="1"/>
</dbReference>
<reference evidence="2" key="1">
    <citation type="submission" date="2018-06" db="EMBL/GenBank/DDBJ databases">
        <authorList>
            <person name="Zhirakovskaya E."/>
        </authorList>
    </citation>
    <scope>NUCLEOTIDE SEQUENCE</scope>
</reference>
<dbReference type="AlphaFoldDB" id="A0A3B1BJ77"/>
<dbReference type="PANTHER" id="PTHR42930">
    <property type="entry name" value="PHOSPHATE-SPECIFIC TRANSPORT SYSTEM ACCESSORY PROTEIN PHOU"/>
    <property type="match status" value="1"/>
</dbReference>
<dbReference type="SUPFAM" id="SSF56112">
    <property type="entry name" value="Protein kinase-like (PK-like)"/>
    <property type="match status" value="1"/>
</dbReference>
<name>A0A3B1BJ77_9ZZZZ</name>
<evidence type="ECO:0000313" key="2">
    <source>
        <dbReference type="EMBL" id="VAX18386.1"/>
    </source>
</evidence>
<dbReference type="InterPro" id="IPR028366">
    <property type="entry name" value="PhoU"/>
</dbReference>
<feature type="domain" description="PhoU" evidence="1">
    <location>
        <begin position="20"/>
        <end position="99"/>
    </location>
</feature>
<dbReference type="Pfam" id="PF02958">
    <property type="entry name" value="EcKL"/>
    <property type="match status" value="1"/>
</dbReference>
<dbReference type="GO" id="GO:0045936">
    <property type="term" value="P:negative regulation of phosphate metabolic process"/>
    <property type="evidence" value="ECO:0007669"/>
    <property type="project" value="InterPro"/>
</dbReference>
<dbReference type="InterPro" id="IPR004119">
    <property type="entry name" value="EcKL"/>
</dbReference>
<dbReference type="EMBL" id="UOGC01000069">
    <property type="protein sequence ID" value="VAX18386.1"/>
    <property type="molecule type" value="Genomic_DNA"/>
</dbReference>
<dbReference type="Gene3D" id="1.20.58.220">
    <property type="entry name" value="Phosphate transport system protein phou homolog 2, domain 2"/>
    <property type="match status" value="2"/>
</dbReference>
<dbReference type="InterPro" id="IPR038078">
    <property type="entry name" value="PhoU-like_sf"/>
</dbReference>
<accession>A0A3B1BJ77</accession>
<dbReference type="GO" id="GO:0030643">
    <property type="term" value="P:intracellular phosphate ion homeostasis"/>
    <property type="evidence" value="ECO:0007669"/>
    <property type="project" value="InterPro"/>
</dbReference>
<dbReference type="Pfam" id="PF01895">
    <property type="entry name" value="PhoU"/>
    <property type="match status" value="2"/>
</dbReference>
<dbReference type="InterPro" id="IPR011009">
    <property type="entry name" value="Kinase-like_dom_sf"/>
</dbReference>
<feature type="domain" description="PhoU" evidence="1">
    <location>
        <begin position="125"/>
        <end position="199"/>
    </location>
</feature>
<gene>
    <name evidence="2" type="ORF">MNBD_NITROSPINAE01-396</name>
</gene>
<proteinExistence type="predicted"/>
<sequence>MTTLARNDIEENFKFVVLEVKKQVEDTLKAIEAPSISITDRIRERDDYIDNLKSVIENKSFSRIFNISISDQKEIDFLRALLTITSNLEKIGDYSVNIGGQLRYLKIRDFIKKYDYRSFYDELFTALNLIVKAFYKQDVKLALRICRVELTIDAIYKRNLNKILGEMNTQSNSEDLITTLFIFQYLERMGDALLNIGEAIIFSVMGEKIKIREYKALENSLANTGLAGEPINELNYNGIWGTRSGCKIGSVNNNGSKQSKLHVFFKHGKLKKLKEEKVNIELWEKRFPGLAPKVFAFQKDRDSAALLLEYLNGHNLQEIIVNSEKKLFKKAFSSFLATTSHVWNETISQKKVNAKFIQQIANRIDDVYRFHPQLKNRANRIGGLQIPSLEELLERAAPIETEIDAPFSIFIHGDFNTNNIIYSPTDNKTHYIDLHRSRQGDFAQDVSVFMVSNFRLPVFGPEARDRLNKVMKDFFYFSLAFAKENDDPTFQARLALGLVRSFITSVQYEYRPEFAKVMFLRGIYILGKILAYHEEADKNSWENFNLSEEYFIY</sequence>
<dbReference type="InterPro" id="IPR026022">
    <property type="entry name" value="PhoU_dom"/>
</dbReference>